<keyword evidence="3" id="KW-1185">Reference proteome</keyword>
<evidence type="ECO:0000313" key="3">
    <source>
        <dbReference type="Proteomes" id="UP000632377"/>
    </source>
</evidence>
<dbReference type="Pfam" id="PF19583">
    <property type="entry name" value="ODP"/>
    <property type="match status" value="1"/>
</dbReference>
<dbReference type="InterPro" id="IPR045761">
    <property type="entry name" value="ODP_dom"/>
</dbReference>
<protein>
    <submittedName>
        <fullName evidence="2">MBL fold metallo-hydrolase</fullName>
    </submittedName>
</protein>
<dbReference type="EMBL" id="JAESWC010000002">
    <property type="protein sequence ID" value="MBL4935631.1"/>
    <property type="molecule type" value="Genomic_DNA"/>
</dbReference>
<evidence type="ECO:0000313" key="2">
    <source>
        <dbReference type="EMBL" id="MBL4935631.1"/>
    </source>
</evidence>
<accession>A0ABS1TAG3</accession>
<name>A0ABS1TAG3_9CLOT</name>
<sequence>MQQIKIFDNLYMFNTYNPQINLSFNQFLLLGEEPMLIHTGSFQMTEALIPILKEILGDKSLSYIFVSHFESDECGGLSLLLEHFPDAKTICSAVTARQLMGFGITKNAVSKVPEETLVLNDLSFKFITYPSEMHLWEGLLAFETTNGLLFSSDLFIRMGEVTEPIVDSSLKDEVIRIAPHQIPDPSAHKAVQGILSELSLNYIIPGHGPVLKL</sequence>
<organism evidence="2 3">
    <name type="scientific">Clostridium rhizosphaerae</name>
    <dbReference type="NCBI Taxonomy" id="2803861"/>
    <lineage>
        <taxon>Bacteria</taxon>
        <taxon>Bacillati</taxon>
        <taxon>Bacillota</taxon>
        <taxon>Clostridia</taxon>
        <taxon>Eubacteriales</taxon>
        <taxon>Clostridiaceae</taxon>
        <taxon>Clostridium</taxon>
    </lineage>
</organism>
<dbReference type="RefSeq" id="WP_202748227.1">
    <property type="nucleotide sequence ID" value="NZ_JAESWC010000002.1"/>
</dbReference>
<dbReference type="PANTHER" id="PTHR43717:SF1">
    <property type="entry name" value="ANAEROBIC NITRIC OXIDE REDUCTASE FLAVORUBREDOXIN"/>
    <property type="match status" value="1"/>
</dbReference>
<gene>
    <name evidence="2" type="ORF">JK636_07655</name>
</gene>
<feature type="domain" description="Metallo-beta-lactamase" evidence="1">
    <location>
        <begin position="23"/>
        <end position="207"/>
    </location>
</feature>
<dbReference type="SUPFAM" id="SSF56281">
    <property type="entry name" value="Metallo-hydrolase/oxidoreductase"/>
    <property type="match status" value="1"/>
</dbReference>
<evidence type="ECO:0000259" key="1">
    <source>
        <dbReference type="SMART" id="SM00849"/>
    </source>
</evidence>
<comment type="caution">
    <text evidence="2">The sequence shown here is derived from an EMBL/GenBank/DDBJ whole genome shotgun (WGS) entry which is preliminary data.</text>
</comment>
<dbReference type="InterPro" id="IPR036866">
    <property type="entry name" value="RibonucZ/Hydroxyglut_hydro"/>
</dbReference>
<dbReference type="Proteomes" id="UP000632377">
    <property type="component" value="Unassembled WGS sequence"/>
</dbReference>
<dbReference type="SMART" id="SM00849">
    <property type="entry name" value="Lactamase_B"/>
    <property type="match status" value="1"/>
</dbReference>
<proteinExistence type="predicted"/>
<dbReference type="InterPro" id="IPR001279">
    <property type="entry name" value="Metallo-B-lactamas"/>
</dbReference>
<reference evidence="2 3" key="1">
    <citation type="submission" date="2021-01" db="EMBL/GenBank/DDBJ databases">
        <title>Genome public.</title>
        <authorList>
            <person name="Liu C."/>
            <person name="Sun Q."/>
        </authorList>
    </citation>
    <scope>NUCLEOTIDE SEQUENCE [LARGE SCALE GENOMIC DNA]</scope>
    <source>
        <strain evidence="2 3">YIM B02515</strain>
    </source>
</reference>
<dbReference type="Gene3D" id="3.60.15.10">
    <property type="entry name" value="Ribonuclease Z/Hydroxyacylglutathione hydrolase-like"/>
    <property type="match status" value="1"/>
</dbReference>
<dbReference type="PANTHER" id="PTHR43717">
    <property type="entry name" value="ANAEROBIC NITRIC OXIDE REDUCTASE FLAVORUBREDOXIN"/>
    <property type="match status" value="1"/>
</dbReference>